<dbReference type="PANTHER" id="PTHR32063:SF17">
    <property type="entry name" value="CATION EFFLUX SYSTEM PROTEIN"/>
    <property type="match status" value="1"/>
</dbReference>
<name>A0AB73MD33_9LEPT</name>
<dbReference type="EMBL" id="MTSU01000045">
    <property type="protein sequence ID" value="ONF90071.1"/>
    <property type="molecule type" value="Genomic_DNA"/>
</dbReference>
<reference evidence="2 3" key="1">
    <citation type="submission" date="2017-01" db="EMBL/GenBank/DDBJ databases">
        <title>Comparative genomic analysis of Brazilian Leptospira santarosai.</title>
        <authorList>
            <person name="Moreno L.Z."/>
            <person name="Miraglia F."/>
            <person name="Kremer F.S."/>
            <person name="Eslabao M.R."/>
            <person name="Lilenbaum W."/>
            <person name="Dellagostin O.A."/>
            <person name="Moreno A.M."/>
        </authorList>
    </citation>
    <scope>NUCLEOTIDE SEQUENCE [LARGE SCALE GENOMIC DNA]</scope>
    <source>
        <strain evidence="2 3">M52/8-19</strain>
    </source>
</reference>
<dbReference type="PANTHER" id="PTHR32063">
    <property type="match status" value="1"/>
</dbReference>
<evidence type="ECO:0000313" key="2">
    <source>
        <dbReference type="EMBL" id="ONF90071.1"/>
    </source>
</evidence>
<proteinExistence type="predicted"/>
<dbReference type="SUPFAM" id="SSF82693">
    <property type="entry name" value="Multidrug efflux transporter AcrB pore domain, PN1, PN2, PC1 and PC2 subdomains"/>
    <property type="match status" value="1"/>
</dbReference>
<feature type="transmembrane region" description="Helical" evidence="1">
    <location>
        <begin position="12"/>
        <end position="32"/>
    </location>
</feature>
<keyword evidence="1" id="KW-0812">Transmembrane</keyword>
<dbReference type="AlphaFoldDB" id="A0AB73MD33"/>
<dbReference type="GO" id="GO:0005886">
    <property type="term" value="C:plasma membrane"/>
    <property type="evidence" value="ECO:0007669"/>
    <property type="project" value="TreeGrafter"/>
</dbReference>
<accession>A0AB73MD33</accession>
<evidence type="ECO:0008006" key="4">
    <source>
        <dbReference type="Google" id="ProtNLM"/>
    </source>
</evidence>
<dbReference type="Gene3D" id="3.30.70.1430">
    <property type="entry name" value="Multidrug efflux transporter AcrB pore domain"/>
    <property type="match status" value="1"/>
</dbReference>
<organism evidence="2 3">
    <name type="scientific">Leptospira santarosai</name>
    <dbReference type="NCBI Taxonomy" id="28183"/>
    <lineage>
        <taxon>Bacteria</taxon>
        <taxon>Pseudomonadati</taxon>
        <taxon>Spirochaetota</taxon>
        <taxon>Spirochaetia</taxon>
        <taxon>Leptospirales</taxon>
        <taxon>Leptospiraceae</taxon>
        <taxon>Leptospira</taxon>
    </lineage>
</organism>
<gene>
    <name evidence="2" type="ORF">BWD14_20795</name>
</gene>
<evidence type="ECO:0000313" key="3">
    <source>
        <dbReference type="Proteomes" id="UP000189337"/>
    </source>
</evidence>
<dbReference type="Proteomes" id="UP000189337">
    <property type="component" value="Unassembled WGS sequence"/>
</dbReference>
<keyword evidence="1" id="KW-1133">Transmembrane helix</keyword>
<keyword evidence="1" id="KW-0472">Membrane</keyword>
<protein>
    <recommendedName>
        <fullName evidence="4">RND transporter, Hydrophobe/Amphiphile Efflux-1 (HAE1)/Heavy Metal Efflux (HME) family, permease protein</fullName>
    </recommendedName>
</protein>
<dbReference type="InterPro" id="IPR001036">
    <property type="entry name" value="Acrflvin-R"/>
</dbReference>
<comment type="caution">
    <text evidence="2">The sequence shown here is derived from an EMBL/GenBank/DDBJ whole genome shotgun (WGS) entry which is preliminary data.</text>
</comment>
<dbReference type="GO" id="GO:0042910">
    <property type="term" value="F:xenobiotic transmembrane transporter activity"/>
    <property type="evidence" value="ECO:0007669"/>
    <property type="project" value="TreeGrafter"/>
</dbReference>
<dbReference type="Pfam" id="PF00873">
    <property type="entry name" value="ACR_tran"/>
    <property type="match status" value="1"/>
</dbReference>
<evidence type="ECO:0000256" key="1">
    <source>
        <dbReference type="SAM" id="Phobius"/>
    </source>
</evidence>
<dbReference type="Gene3D" id="1.20.1640.10">
    <property type="entry name" value="Multidrug efflux transporter AcrB transmembrane domain"/>
    <property type="match status" value="1"/>
</dbReference>
<sequence length="129" mass="15125">MIRTLLEGVLRFRLATLIASVASIVFGTWAWIDIRKEAYSDIADTQVRLIAKFPGKAAVEVEERVTIPIERVLNAIPKVAVRRSRTINGLWYFNSYSKTERTIILQGPDFWKEFGTRIFLRRWNLRWVR</sequence>